<dbReference type="PANTHER" id="PTHR35038">
    <property type="entry name" value="DISSIMILATORY SULFITE REDUCTASE SIRA"/>
    <property type="match status" value="1"/>
</dbReference>
<reference evidence="4 5" key="1">
    <citation type="submission" date="2022-12" db="EMBL/GenBank/DDBJ databases">
        <title>Polyphasic characterization of Geotalea uranireducens NIT-SL11 newly isolated from a complex of sewage sludge and microbially reduced graphene oxide.</title>
        <authorList>
            <person name="Xie L."/>
            <person name="Yoshida N."/>
            <person name="Meng L."/>
        </authorList>
    </citation>
    <scope>NUCLEOTIDE SEQUENCE [LARGE SCALE GENOMIC DNA]</scope>
    <source>
        <strain evidence="4 5">NIT-SL11</strain>
    </source>
</reference>
<feature type="transmembrane region" description="Helical" evidence="2">
    <location>
        <begin position="245"/>
        <end position="264"/>
    </location>
</feature>
<dbReference type="SUPFAM" id="SSF48695">
    <property type="entry name" value="Multiheme cytochromes"/>
    <property type="match status" value="1"/>
</dbReference>
<keyword evidence="2" id="KW-1133">Transmembrane helix</keyword>
<dbReference type="Proteomes" id="UP001317705">
    <property type="component" value="Chromosome"/>
</dbReference>
<protein>
    <submittedName>
        <fullName evidence="4">Cytochrome c</fullName>
    </submittedName>
</protein>
<evidence type="ECO:0000256" key="3">
    <source>
        <dbReference type="SAM" id="SignalP"/>
    </source>
</evidence>
<dbReference type="EMBL" id="AP027151">
    <property type="protein sequence ID" value="BDV43326.1"/>
    <property type="molecule type" value="Genomic_DNA"/>
</dbReference>
<dbReference type="InterPro" id="IPR051829">
    <property type="entry name" value="Multiheme_Cytochr_ET"/>
</dbReference>
<keyword evidence="5" id="KW-1185">Reference proteome</keyword>
<proteinExistence type="predicted"/>
<evidence type="ECO:0000256" key="1">
    <source>
        <dbReference type="ARBA" id="ARBA00022729"/>
    </source>
</evidence>
<evidence type="ECO:0000313" key="5">
    <source>
        <dbReference type="Proteomes" id="UP001317705"/>
    </source>
</evidence>
<keyword evidence="2" id="KW-0472">Membrane</keyword>
<keyword evidence="1 3" id="KW-0732">Signal</keyword>
<feature type="chain" id="PRO_5046922581" evidence="3">
    <location>
        <begin position="31"/>
        <end position="270"/>
    </location>
</feature>
<dbReference type="PANTHER" id="PTHR35038:SF6">
    <property type="entry name" value="SURFACE LOCALIZED DECAHEME CYTOCHROME C LIPOPROTEIN"/>
    <property type="match status" value="1"/>
</dbReference>
<sequence length="270" mass="29305">MRTPLPTSISQLFVLCFALLALSLAIPCAARGETVCLQCHGAQTGRGGIPVKQWRNSIHDENGISCNDCHGGDPTDAVNAMSPARGFLGAPKETAIPAFCGRCHIGIMKDYLQSAHGKALGKGGPTCVTCHHAHDIHKVTLDLINQTNCSRCHTYERAAIIKNAMQQTEANISAIGSTIQNLKEQGVDTDRYEKGLFALRNSYHALFHEVNTAKVQGESGRINQELAKISGQLTQIDNEHRQRRIIGGLVAGLFLIGALFVHLLKKTYDQ</sequence>
<keyword evidence="2" id="KW-0812">Transmembrane</keyword>
<feature type="signal peptide" evidence="3">
    <location>
        <begin position="1"/>
        <end position="30"/>
    </location>
</feature>
<organism evidence="4 5">
    <name type="scientific">Geotalea uraniireducens</name>
    <dbReference type="NCBI Taxonomy" id="351604"/>
    <lineage>
        <taxon>Bacteria</taxon>
        <taxon>Pseudomonadati</taxon>
        <taxon>Thermodesulfobacteriota</taxon>
        <taxon>Desulfuromonadia</taxon>
        <taxon>Geobacterales</taxon>
        <taxon>Geobacteraceae</taxon>
        <taxon>Geotalea</taxon>
    </lineage>
</organism>
<dbReference type="RefSeq" id="WP_281999431.1">
    <property type="nucleotide sequence ID" value="NZ_AP027151.1"/>
</dbReference>
<evidence type="ECO:0000256" key="2">
    <source>
        <dbReference type="SAM" id="Phobius"/>
    </source>
</evidence>
<name>A0ABM8EL94_9BACT</name>
<gene>
    <name evidence="4" type="ORF">GURASL_22490</name>
</gene>
<dbReference type="Gene3D" id="1.10.1130.10">
    <property type="entry name" value="Flavocytochrome C3, Chain A"/>
    <property type="match status" value="1"/>
</dbReference>
<dbReference type="InterPro" id="IPR036280">
    <property type="entry name" value="Multihaem_cyt_sf"/>
</dbReference>
<evidence type="ECO:0000313" key="4">
    <source>
        <dbReference type="EMBL" id="BDV43326.1"/>
    </source>
</evidence>
<accession>A0ABM8EL94</accession>